<dbReference type="SUPFAM" id="SSF48452">
    <property type="entry name" value="TPR-like"/>
    <property type="match status" value="2"/>
</dbReference>
<dbReference type="InterPro" id="IPR019734">
    <property type="entry name" value="TPR_rpt"/>
</dbReference>
<dbReference type="Proteomes" id="UP000310636">
    <property type="component" value="Unassembled WGS sequence"/>
</dbReference>
<comment type="caution">
    <text evidence="4">The sequence shown here is derived from an EMBL/GenBank/DDBJ whole genome shotgun (WGS) entry which is preliminary data.</text>
</comment>
<dbReference type="PANTHER" id="PTHR44858:SF1">
    <property type="entry name" value="UDP-N-ACETYLGLUCOSAMINE--PEPTIDE N-ACETYLGLUCOSAMINYLTRANSFERASE SPINDLY-RELATED"/>
    <property type="match status" value="1"/>
</dbReference>
<dbReference type="InterPro" id="IPR011990">
    <property type="entry name" value="TPR-like_helical_dom_sf"/>
</dbReference>
<sequence length="657" mass="75385">MRLGAAWARWMAARLRKHGKPEQSLAWYGRIGERRMTEHDRLDYADLLIERDRAAEAIRILGAAIASANRPGALLKRALAYNDIGREREAIRDLDEAIRQEPEAAIYWYTRAISLSNLREYEAAAESMERALERCGEEARASMGYELACICLRLEQVDRAVRLLERVVAQEKFVIPLHRFRYAEALEAAGREAEAIAELRKAVREQSRLRLSQDRGAAFLLERTGYSDAAIRTLMAIADAEYGFRMKESQLLEKAGMMSEALETIEAGLKEYPGEELLLLRQGVLLRQSGREEEAIAKLCELVEANPDSFSSRMELILTYRRLERWDAAVSALNETLKRHPGHSVVRYWLVDVLRDSGQPEAALRMSLALTQEEPGDPLNWKQRAELFIDAEQYGEADEAYTKAISLDGSADYYMRRSFSRYMDRRYEAAMLDVQEAMKLEPALQEDSKTAYALAELYSGMNNHALAEEEYERAIRLESDNPRLYERRAIARMNAGKYAAAIEDCRAGLALVPDHARLIWMLSCLHWELGEYEAALTEARHYARLVPDDEQGMLHLAAIHSNLRQYDEAIRAMDRAIELEPFRARLYLERASLYYHHRFDRLRAAADLSEWLLYSAAERPEDDPLSLLDELDGFDDEMRERVMERYAGDGGSGRYLM</sequence>
<dbReference type="Pfam" id="PF14559">
    <property type="entry name" value="TPR_19"/>
    <property type="match status" value="1"/>
</dbReference>
<dbReference type="InterPro" id="IPR050498">
    <property type="entry name" value="Ycf3"/>
</dbReference>
<evidence type="ECO:0000313" key="5">
    <source>
        <dbReference type="Proteomes" id="UP000310636"/>
    </source>
</evidence>
<dbReference type="RefSeq" id="WP_136370031.1">
    <property type="nucleotide sequence ID" value="NZ_SSOB01000013.1"/>
</dbReference>
<name>A0A4S4BWD7_9BACL</name>
<feature type="repeat" description="TPR" evidence="3">
    <location>
        <begin position="550"/>
        <end position="583"/>
    </location>
</feature>
<dbReference type="Gene3D" id="1.25.40.10">
    <property type="entry name" value="Tetratricopeptide repeat domain"/>
    <property type="match status" value="4"/>
</dbReference>
<dbReference type="AlphaFoldDB" id="A0A4S4BWD7"/>
<dbReference type="EMBL" id="SSOB01000013">
    <property type="protein sequence ID" value="THF79495.1"/>
    <property type="molecule type" value="Genomic_DNA"/>
</dbReference>
<accession>A0A4S4BWD7</accession>
<evidence type="ECO:0000256" key="1">
    <source>
        <dbReference type="ARBA" id="ARBA00022737"/>
    </source>
</evidence>
<evidence type="ECO:0000313" key="4">
    <source>
        <dbReference type="EMBL" id="THF79495.1"/>
    </source>
</evidence>
<keyword evidence="2 3" id="KW-0802">TPR repeat</keyword>
<protein>
    <submittedName>
        <fullName evidence="4">Tetratricopeptide repeat protein</fullName>
    </submittedName>
</protein>
<feature type="repeat" description="TPR" evidence="3">
    <location>
        <begin position="448"/>
        <end position="481"/>
    </location>
</feature>
<dbReference type="PROSITE" id="PS50005">
    <property type="entry name" value="TPR"/>
    <property type="match status" value="3"/>
</dbReference>
<dbReference type="Pfam" id="PF13432">
    <property type="entry name" value="TPR_16"/>
    <property type="match status" value="4"/>
</dbReference>
<keyword evidence="1" id="KW-0677">Repeat</keyword>
<reference evidence="4 5" key="1">
    <citation type="submission" date="2019-04" db="EMBL/GenBank/DDBJ databases">
        <title>Cohnella sp. nov. isolated from preserved vegetables.</title>
        <authorList>
            <person name="Lin S.-Y."/>
            <person name="Hung M.-H."/>
            <person name="Young C.-C."/>
        </authorList>
    </citation>
    <scope>NUCLEOTIDE SEQUENCE [LARGE SCALE GENOMIC DNA]</scope>
    <source>
        <strain evidence="4 5">CC-MHH1044</strain>
    </source>
</reference>
<dbReference type="OrthoDB" id="2488002at2"/>
<organism evidence="4 5">
    <name type="scientific">Cohnella fermenti</name>
    <dbReference type="NCBI Taxonomy" id="2565925"/>
    <lineage>
        <taxon>Bacteria</taxon>
        <taxon>Bacillati</taxon>
        <taxon>Bacillota</taxon>
        <taxon>Bacilli</taxon>
        <taxon>Bacillales</taxon>
        <taxon>Paenibacillaceae</taxon>
        <taxon>Cohnella</taxon>
    </lineage>
</organism>
<feature type="repeat" description="TPR" evidence="3">
    <location>
        <begin position="71"/>
        <end position="104"/>
    </location>
</feature>
<evidence type="ECO:0000256" key="2">
    <source>
        <dbReference type="ARBA" id="ARBA00022803"/>
    </source>
</evidence>
<keyword evidence="5" id="KW-1185">Reference proteome</keyword>
<dbReference type="PANTHER" id="PTHR44858">
    <property type="entry name" value="TETRATRICOPEPTIDE REPEAT PROTEIN 6"/>
    <property type="match status" value="1"/>
</dbReference>
<dbReference type="SMART" id="SM00028">
    <property type="entry name" value="TPR"/>
    <property type="match status" value="9"/>
</dbReference>
<dbReference type="Pfam" id="PF13181">
    <property type="entry name" value="TPR_8"/>
    <property type="match status" value="2"/>
</dbReference>
<evidence type="ECO:0000256" key="3">
    <source>
        <dbReference type="PROSITE-ProRule" id="PRU00339"/>
    </source>
</evidence>
<proteinExistence type="predicted"/>
<gene>
    <name evidence="4" type="ORF">E6C55_11955</name>
</gene>